<gene>
    <name evidence="1" type="ORF">KT71_02812</name>
</gene>
<comment type="caution">
    <text evidence="1">The sequence shown here is derived from an EMBL/GenBank/DDBJ whole genome shotgun (WGS) entry which is preliminary data.</text>
</comment>
<sequence>MPGKTRRSPRERQASGQLSHYWARFKTLGGNRFRIDTRIYLEPTVSPDDGDRVLGCIIGKNPGSATPAKRTAQPTPIVLDGDKFLPTVLSVVRKAYAAAGAPVPSGAYVRVLNLFYLCDRDLSQAKRSLATIRRAPPYPEEKQHYPWAWYAWGGPDRLLDPLKTRFDDLRSDSCFYYARDRDRIMTKRPSSRDLAKHTQGMPQAKVVSHLSQLIRG</sequence>
<dbReference type="EMBL" id="AAOA02000002">
    <property type="protein sequence ID" value="EAQ98143.2"/>
    <property type="molecule type" value="Genomic_DNA"/>
</dbReference>
<evidence type="ECO:0000313" key="1">
    <source>
        <dbReference type="EMBL" id="EAQ98143.2"/>
    </source>
</evidence>
<reference evidence="1 2" key="2">
    <citation type="journal article" date="2009" name="PLoS ONE">
        <title>The photosynthetic apparatus and its regulation in the aerobic gammaproteobacterium Congregibacter litoralis gen. nov., sp. nov.</title>
        <authorList>
            <person name="Spring S."/>
            <person name="Lunsdorf H."/>
            <person name="Fuchs B.M."/>
            <person name="Tindall B.J."/>
        </authorList>
    </citation>
    <scope>NUCLEOTIDE SEQUENCE [LARGE SCALE GENOMIC DNA]</scope>
    <source>
        <strain evidence="1">KT71</strain>
    </source>
</reference>
<dbReference type="Proteomes" id="UP000019205">
    <property type="component" value="Chromosome"/>
</dbReference>
<protein>
    <submittedName>
        <fullName evidence="1">Uncharacterized protein</fullName>
    </submittedName>
</protein>
<reference evidence="1 2" key="1">
    <citation type="journal article" date="2007" name="Proc. Natl. Acad. Sci. U.S.A.">
        <title>Characterization of a marine gammaproteobacterium capable of aerobic anoxygenic photosynthesis.</title>
        <authorList>
            <person name="Fuchs B.M."/>
            <person name="Spring S."/>
            <person name="Teeling H."/>
            <person name="Quast C."/>
            <person name="Wulf J."/>
            <person name="Schattenhofer M."/>
            <person name="Yan S."/>
            <person name="Ferriera S."/>
            <person name="Johnson J."/>
            <person name="Glockner F.O."/>
            <person name="Amann R."/>
        </authorList>
    </citation>
    <scope>NUCLEOTIDE SEQUENCE [LARGE SCALE GENOMIC DNA]</scope>
    <source>
        <strain evidence="1">KT71</strain>
    </source>
</reference>
<dbReference type="STRING" id="314285.KT71_02812"/>
<organism evidence="1 2">
    <name type="scientific">Congregibacter litoralis KT71</name>
    <dbReference type="NCBI Taxonomy" id="314285"/>
    <lineage>
        <taxon>Bacteria</taxon>
        <taxon>Pseudomonadati</taxon>
        <taxon>Pseudomonadota</taxon>
        <taxon>Gammaproteobacteria</taxon>
        <taxon>Cellvibrionales</taxon>
        <taxon>Halieaceae</taxon>
        <taxon>Congregibacter</taxon>
    </lineage>
</organism>
<dbReference type="eggNOG" id="ENOG5033QBU">
    <property type="taxonomic scope" value="Bacteria"/>
</dbReference>
<dbReference type="AlphaFoldDB" id="A4A774"/>
<dbReference type="HOGENOM" id="CLU_1370458_0_0_6"/>
<proteinExistence type="predicted"/>
<keyword evidence="2" id="KW-1185">Reference proteome</keyword>
<name>A4A774_9GAMM</name>
<evidence type="ECO:0000313" key="2">
    <source>
        <dbReference type="Proteomes" id="UP000019205"/>
    </source>
</evidence>
<accession>A4A774</accession>